<accession>K9WQ18</accession>
<dbReference type="PROSITE" id="PS50006">
    <property type="entry name" value="FHA_DOMAIN"/>
    <property type="match status" value="1"/>
</dbReference>
<dbReference type="STRING" id="1173027.Mic7113_6027"/>
<dbReference type="SUPFAM" id="SSF49879">
    <property type="entry name" value="SMAD/FHA domain"/>
    <property type="match status" value="1"/>
</dbReference>
<evidence type="ECO:0000259" key="2">
    <source>
        <dbReference type="PROSITE" id="PS50006"/>
    </source>
</evidence>
<keyword evidence="4" id="KW-1185">Reference proteome</keyword>
<feature type="region of interest" description="Disordered" evidence="1">
    <location>
        <begin position="1"/>
        <end position="27"/>
    </location>
</feature>
<sequence>MPEAKASQSQQSSLNSLPSGFSKETIVPSEPQEGHWLIVQDDKGRREFPLGGEVYSIGRAPNCDIRLYSLFVSRRHATLVRRQREDGSYYYRIVDGDLKGQSSSNGILINGHKVPAHNLENEDMVTFDPRVTAKYYRLKRETGKSGPIDPFDVTLIDPAMIEESED</sequence>
<dbReference type="InterPro" id="IPR000253">
    <property type="entry name" value="FHA_dom"/>
</dbReference>
<proteinExistence type="predicted"/>
<name>K9WQ18_9CYAN</name>
<dbReference type="InterPro" id="IPR008984">
    <property type="entry name" value="SMAD_FHA_dom_sf"/>
</dbReference>
<dbReference type="SMART" id="SM00240">
    <property type="entry name" value="FHA"/>
    <property type="match status" value="1"/>
</dbReference>
<dbReference type="HOGENOM" id="CLU_128707_0_0_3"/>
<evidence type="ECO:0000313" key="4">
    <source>
        <dbReference type="Proteomes" id="UP000010471"/>
    </source>
</evidence>
<evidence type="ECO:0000313" key="3">
    <source>
        <dbReference type="EMBL" id="AFZ21627.1"/>
    </source>
</evidence>
<feature type="compositionally biased region" description="Low complexity" evidence="1">
    <location>
        <begin position="7"/>
        <end position="19"/>
    </location>
</feature>
<dbReference type="OrthoDB" id="510956at2"/>
<dbReference type="EMBL" id="CP003630">
    <property type="protein sequence ID" value="AFZ21627.1"/>
    <property type="molecule type" value="Genomic_DNA"/>
</dbReference>
<gene>
    <name evidence="3" type="ORF">Mic7113_6027</name>
</gene>
<dbReference type="Pfam" id="PF00498">
    <property type="entry name" value="FHA"/>
    <property type="match status" value="1"/>
</dbReference>
<dbReference type="Proteomes" id="UP000010471">
    <property type="component" value="Chromosome"/>
</dbReference>
<protein>
    <submittedName>
        <fullName evidence="3">FHA domain-containing protein</fullName>
    </submittedName>
</protein>
<reference evidence="3 4" key="1">
    <citation type="submission" date="2012-06" db="EMBL/GenBank/DDBJ databases">
        <title>Finished chromosome of genome of Microcoleus sp. PCC 7113.</title>
        <authorList>
            <consortium name="US DOE Joint Genome Institute"/>
            <person name="Gugger M."/>
            <person name="Coursin T."/>
            <person name="Rippka R."/>
            <person name="Tandeau De Marsac N."/>
            <person name="Huntemann M."/>
            <person name="Wei C.-L."/>
            <person name="Han J."/>
            <person name="Detter J.C."/>
            <person name="Han C."/>
            <person name="Tapia R."/>
            <person name="Chen A."/>
            <person name="Kyrpides N."/>
            <person name="Mavromatis K."/>
            <person name="Markowitz V."/>
            <person name="Szeto E."/>
            <person name="Ivanova N."/>
            <person name="Pagani I."/>
            <person name="Pati A."/>
            <person name="Goodwin L."/>
            <person name="Nordberg H.P."/>
            <person name="Cantor M.N."/>
            <person name="Hua S.X."/>
            <person name="Woyke T."/>
            <person name="Kerfeld C.A."/>
        </authorList>
    </citation>
    <scope>NUCLEOTIDE SEQUENCE [LARGE SCALE GENOMIC DNA]</scope>
    <source>
        <strain evidence="3 4">PCC 7113</strain>
    </source>
</reference>
<dbReference type="RefSeq" id="WP_015185756.1">
    <property type="nucleotide sequence ID" value="NC_019738.1"/>
</dbReference>
<dbReference type="Gene3D" id="2.60.200.20">
    <property type="match status" value="1"/>
</dbReference>
<organism evidence="3 4">
    <name type="scientific">Allocoleopsis franciscana PCC 7113</name>
    <dbReference type="NCBI Taxonomy" id="1173027"/>
    <lineage>
        <taxon>Bacteria</taxon>
        <taxon>Bacillati</taxon>
        <taxon>Cyanobacteriota</taxon>
        <taxon>Cyanophyceae</taxon>
        <taxon>Coleofasciculales</taxon>
        <taxon>Coleofasciculaceae</taxon>
        <taxon>Allocoleopsis</taxon>
        <taxon>Allocoleopsis franciscana</taxon>
    </lineage>
</organism>
<feature type="domain" description="FHA" evidence="2">
    <location>
        <begin position="55"/>
        <end position="114"/>
    </location>
</feature>
<dbReference type="KEGG" id="mic:Mic7113_6027"/>
<dbReference type="eggNOG" id="COG1716">
    <property type="taxonomic scope" value="Bacteria"/>
</dbReference>
<evidence type="ECO:0000256" key="1">
    <source>
        <dbReference type="SAM" id="MobiDB-lite"/>
    </source>
</evidence>
<dbReference type="AlphaFoldDB" id="K9WQ18"/>